<dbReference type="EMBL" id="JYDJ01000025">
    <property type="protein sequence ID" value="KRX48719.1"/>
    <property type="molecule type" value="Genomic_DNA"/>
</dbReference>
<dbReference type="GO" id="GO:0005736">
    <property type="term" value="C:RNA polymerase I complex"/>
    <property type="evidence" value="ECO:0007669"/>
    <property type="project" value="TreeGrafter"/>
</dbReference>
<feature type="domain" description="RNA polymerase N-terminal" evidence="13">
    <location>
        <begin position="327"/>
        <end position="660"/>
    </location>
</feature>
<dbReference type="InterPro" id="IPR042102">
    <property type="entry name" value="RNA_pol_Rpb1_3_sf"/>
</dbReference>
<keyword evidence="10" id="KW-0539">Nucleus</keyword>
<dbReference type="PANTHER" id="PTHR19376:SF11">
    <property type="entry name" value="DNA-DIRECTED RNA POLYMERASE I SUBUNIT RPA1"/>
    <property type="match status" value="1"/>
</dbReference>
<dbReference type="InterPro" id="IPR007080">
    <property type="entry name" value="RNA_pol_Rpb1_1"/>
</dbReference>
<dbReference type="Proteomes" id="UP000055048">
    <property type="component" value="Unassembled WGS sequence"/>
</dbReference>
<keyword evidence="3 11" id="KW-0240">DNA-directed RNA polymerase</keyword>
<keyword evidence="4 11" id="KW-0808">Transferase</keyword>
<evidence type="ECO:0000256" key="11">
    <source>
        <dbReference type="RuleBase" id="RU004279"/>
    </source>
</evidence>
<comment type="caution">
    <text evidence="14">The sequence shown here is derived from an EMBL/GenBank/DDBJ whole genome shotgun (WGS) entry which is preliminary data.</text>
</comment>
<comment type="subcellular location">
    <subcellularLocation>
        <location evidence="1">Nucleus</location>
    </subcellularLocation>
</comment>
<evidence type="ECO:0000256" key="7">
    <source>
        <dbReference type="ARBA" id="ARBA00022833"/>
    </source>
</evidence>
<dbReference type="Gene3D" id="3.30.70.2850">
    <property type="match status" value="1"/>
</dbReference>
<proteinExistence type="inferred from homology"/>
<dbReference type="Gene3D" id="1.10.274.100">
    <property type="entry name" value="RNA polymerase Rpb1, domain 3"/>
    <property type="match status" value="1"/>
</dbReference>
<dbReference type="InterPro" id="IPR047107">
    <property type="entry name" value="DNA-dir_RNA_pol1_lsu_C"/>
</dbReference>
<keyword evidence="9 11" id="KW-0804">Transcription</keyword>
<dbReference type="InterPro" id="IPR007066">
    <property type="entry name" value="RNA_pol_Rpb1_3"/>
</dbReference>
<dbReference type="Gene3D" id="6.10.250.2940">
    <property type="match status" value="1"/>
</dbReference>
<dbReference type="PANTHER" id="PTHR19376">
    <property type="entry name" value="DNA-DIRECTED RNA POLYMERASE"/>
    <property type="match status" value="1"/>
</dbReference>
<dbReference type="CDD" id="cd02735">
    <property type="entry name" value="RNAP_I_Rpa1_C"/>
    <property type="match status" value="1"/>
</dbReference>
<dbReference type="Pfam" id="PF04998">
    <property type="entry name" value="RNA_pol_Rpb1_5"/>
    <property type="match status" value="1"/>
</dbReference>
<feature type="region of interest" description="Disordered" evidence="12">
    <location>
        <begin position="1466"/>
        <end position="1494"/>
    </location>
</feature>
<evidence type="ECO:0000256" key="9">
    <source>
        <dbReference type="ARBA" id="ARBA00023163"/>
    </source>
</evidence>
<dbReference type="SUPFAM" id="SSF64484">
    <property type="entry name" value="beta and beta-prime subunits of DNA dependent RNA-polymerase"/>
    <property type="match status" value="1"/>
</dbReference>
<keyword evidence="15" id="KW-1185">Reference proteome</keyword>
<evidence type="ECO:0000256" key="8">
    <source>
        <dbReference type="ARBA" id="ARBA00022842"/>
    </source>
</evidence>
<protein>
    <recommendedName>
        <fullName evidence="11">DNA-directed RNA polymerase subunit</fullName>
        <ecNumber evidence="11">2.7.7.6</ecNumber>
    </recommendedName>
</protein>
<dbReference type="CDD" id="cd01435">
    <property type="entry name" value="RNAP_I_RPA1_N"/>
    <property type="match status" value="1"/>
</dbReference>
<accession>A0A0V0UBV6</accession>
<dbReference type="SMART" id="SM00663">
    <property type="entry name" value="RPOLA_N"/>
    <property type="match status" value="1"/>
</dbReference>
<keyword evidence="7" id="KW-0862">Zinc</keyword>
<dbReference type="Pfam" id="PF00623">
    <property type="entry name" value="RNA_pol_Rpb1_2"/>
    <property type="match status" value="1"/>
</dbReference>
<evidence type="ECO:0000256" key="10">
    <source>
        <dbReference type="ARBA" id="ARBA00023242"/>
    </source>
</evidence>
<feature type="region of interest" description="Disordered" evidence="12">
    <location>
        <begin position="1399"/>
        <end position="1443"/>
    </location>
</feature>
<organism evidence="14 15">
    <name type="scientific">Trichinella murrelli</name>
    <dbReference type="NCBI Taxonomy" id="144512"/>
    <lineage>
        <taxon>Eukaryota</taxon>
        <taxon>Metazoa</taxon>
        <taxon>Ecdysozoa</taxon>
        <taxon>Nematoda</taxon>
        <taxon>Enoplea</taxon>
        <taxon>Dorylaimia</taxon>
        <taxon>Trichinellida</taxon>
        <taxon>Trichinellidae</taxon>
        <taxon>Trichinella</taxon>
    </lineage>
</organism>
<dbReference type="Gene3D" id="1.10.357.120">
    <property type="match status" value="1"/>
</dbReference>
<dbReference type="GO" id="GO:0003899">
    <property type="term" value="F:DNA-directed RNA polymerase activity"/>
    <property type="evidence" value="ECO:0007669"/>
    <property type="project" value="UniProtKB-EC"/>
</dbReference>
<comment type="similarity">
    <text evidence="2 11">Belongs to the RNA polymerase beta' chain family.</text>
</comment>
<feature type="compositionally biased region" description="Acidic residues" evidence="12">
    <location>
        <begin position="1415"/>
        <end position="1427"/>
    </location>
</feature>
<keyword evidence="6" id="KW-0479">Metal-binding</keyword>
<evidence type="ECO:0000313" key="14">
    <source>
        <dbReference type="EMBL" id="KRX48719.1"/>
    </source>
</evidence>
<evidence type="ECO:0000256" key="3">
    <source>
        <dbReference type="ARBA" id="ARBA00022478"/>
    </source>
</evidence>
<dbReference type="GO" id="GO:0006351">
    <property type="term" value="P:DNA-templated transcription"/>
    <property type="evidence" value="ECO:0007669"/>
    <property type="project" value="InterPro"/>
</dbReference>
<evidence type="ECO:0000256" key="5">
    <source>
        <dbReference type="ARBA" id="ARBA00022695"/>
    </source>
</evidence>
<dbReference type="Gene3D" id="4.10.860.120">
    <property type="entry name" value="RNA polymerase II, clamp domain"/>
    <property type="match status" value="1"/>
</dbReference>
<dbReference type="Gene3D" id="3.30.1490.180">
    <property type="entry name" value="RNA polymerase ii"/>
    <property type="match status" value="1"/>
</dbReference>
<dbReference type="InterPro" id="IPR045867">
    <property type="entry name" value="DNA-dir_RpoC_beta_prime"/>
</dbReference>
<dbReference type="Pfam" id="PF04983">
    <property type="entry name" value="RNA_pol_Rpb1_3"/>
    <property type="match status" value="1"/>
</dbReference>
<evidence type="ECO:0000256" key="6">
    <source>
        <dbReference type="ARBA" id="ARBA00022723"/>
    </source>
</evidence>
<dbReference type="InterPro" id="IPR044893">
    <property type="entry name" value="RNA_pol_Rpb1_clamp_domain"/>
</dbReference>
<reference evidence="14 15" key="1">
    <citation type="submission" date="2015-01" db="EMBL/GenBank/DDBJ databases">
        <title>Evolution of Trichinella species and genotypes.</title>
        <authorList>
            <person name="Korhonen P.K."/>
            <person name="Edoardo P."/>
            <person name="Giuseppe L.R."/>
            <person name="Gasser R.B."/>
        </authorList>
    </citation>
    <scope>NUCLEOTIDE SEQUENCE [LARGE SCALE GENOMIC DNA]</scope>
    <source>
        <strain evidence="14">ISS417</strain>
    </source>
</reference>
<gene>
    <name evidence="14" type="primary">Polr1a</name>
    <name evidence="14" type="ORF">T05_14715</name>
</gene>
<dbReference type="FunFam" id="2.40.40.20:FF:000019">
    <property type="entry name" value="DNA-directed RNA polymerase II subunit RPB1"/>
    <property type="match status" value="1"/>
</dbReference>
<evidence type="ECO:0000256" key="12">
    <source>
        <dbReference type="SAM" id="MobiDB-lite"/>
    </source>
</evidence>
<dbReference type="STRING" id="144512.A0A0V0UBV6"/>
<evidence type="ECO:0000313" key="15">
    <source>
        <dbReference type="Proteomes" id="UP000055048"/>
    </source>
</evidence>
<dbReference type="Gene3D" id="2.40.40.20">
    <property type="match status" value="1"/>
</dbReference>
<comment type="catalytic activity">
    <reaction evidence="11">
        <text>RNA(n) + a ribonucleoside 5'-triphosphate = RNA(n+1) + diphosphate</text>
        <dbReference type="Rhea" id="RHEA:21248"/>
        <dbReference type="Rhea" id="RHEA-COMP:14527"/>
        <dbReference type="Rhea" id="RHEA-COMP:17342"/>
        <dbReference type="ChEBI" id="CHEBI:33019"/>
        <dbReference type="ChEBI" id="CHEBI:61557"/>
        <dbReference type="ChEBI" id="CHEBI:140395"/>
        <dbReference type="EC" id="2.7.7.6"/>
    </reaction>
</comment>
<evidence type="ECO:0000259" key="13">
    <source>
        <dbReference type="SMART" id="SM00663"/>
    </source>
</evidence>
<dbReference type="InterPro" id="IPR006592">
    <property type="entry name" value="RNA_pol_N"/>
</dbReference>
<dbReference type="Pfam" id="PF04997">
    <property type="entry name" value="RNA_pol_Rpb1_1"/>
    <property type="match status" value="1"/>
</dbReference>
<evidence type="ECO:0000256" key="2">
    <source>
        <dbReference type="ARBA" id="ARBA00006460"/>
    </source>
</evidence>
<dbReference type="OrthoDB" id="270392at2759"/>
<dbReference type="InterPro" id="IPR038120">
    <property type="entry name" value="Rpb1_funnel_sf"/>
</dbReference>
<name>A0A0V0UBV6_9BILA</name>
<dbReference type="Pfam" id="PF05000">
    <property type="entry name" value="RNA_pol_Rpb1_4"/>
    <property type="match status" value="1"/>
</dbReference>
<dbReference type="GO" id="GO:0003677">
    <property type="term" value="F:DNA binding"/>
    <property type="evidence" value="ECO:0007669"/>
    <property type="project" value="InterPro"/>
</dbReference>
<dbReference type="InterPro" id="IPR007083">
    <property type="entry name" value="RNA_pol_Rpb1_4"/>
</dbReference>
<keyword evidence="5 11" id="KW-0548">Nucleotidyltransferase</keyword>
<sequence>MFIMVQQFYGDTMLSQKLKCQADCNTLNSAGFDILTPEEVLEISVKEITVPNAFDALYHPIAGGLCDPAFGPVDYMEYCATCSFTGAQCPGHYGHIRLPLPMFNPLLFDITYQLIRGTCFVCHRLFVADNEVALKIFFAQMEALDEGNLALALEIAEISTECVSDSPNLQNLNNSENSVKKNMLKERLEELKKNRKTNSKGNLEITKNVSQVRRELISEFCTNFLYRRIKQCPSCTSQVTGIRNIGKRAVILTLPSKKGILKKKSNDSLKNNNKYAHGNQRYVSAAEVCSHLQMVWKNGGENILSSVFPMFKPRKNVQYADGFIPTDLLFLTHLLVMPPKFRPIVELSGRKCDNPISQIYRNIIEDCLSIKRFMQKATADKWQTEGSESVDAVQDSEEQIQTLCLTMQSHVNELYDNSETSRIASGLTVQLNARGLRQVLEKKEGLFRKHMMGKRVNFAARSVIAPDPYMSVDGVGIPEVFAKRLSFPEAVFSANATAMSEAVLHGPDVHPGANFIIDERGMKIYLNAGKEIERSGMAKRLLQTSQRFGIAYPKKVCRHLKENDFVLLNRQPTLHKPSIMAHKVKVLKNQRTLRLNYATCKTYNADFDGDEMNAHFPQNEIARAECSEIADVARQFLVPKDGKPIAGLIQDHVVSGFMLTMKDKFLTKEDFNYLLLSAFPSVEHPWRQVPPTIFKPVRRWTGKQVVTTILLNVIPSHLPPINLVTKAKTSIKNWTVPGKRNPIFELSESNVVICSGELLCGVLDKAQMGASPYGLVHCIFELYGPAVAAKLLSCFSRLFTTYLQMRGFTLGVEDIMLTKKADSKRRKLLSTVDRCGSEAVREALALDVGIEDDEVKLILEKMHFKNEKESLLRVEQCFRQATDRFNDQANKVCFPNGLLKAFPDNGLSLMIETGAKGTSVNFFQMSCMLGQVDLEGQRVKVGMSGRTLPCFQRYDTKPRAGGFVSQRFLSGVRPQEFFFHCLAGREGLIDTAVKTSRSGYLQRCIIKHMEGIVANYDLTVRDADGSIIQFYYGEDGFDVTKSQFYDDTHLPFLHANIDVLEQTSGDLPNFENEDNLIAAKRFSKIKRWKEKYGKCPEVESMHKSQLALLPNVDEGSSNVDKEQLVAAWFEYPVEERRRWLRQSVKWRPDPVMSTLRPTTCIGALSDKFLEQLDNFIQQRQARVDESVHKFEKLMKLRGMRSLVEPGETVGLLAAQSIGEPSTQMTLNTFHFAGCGEMNVTLGIPRLREILISGSATISTPTSRVQFRHGVSRELAEDVQRRMNRIVLNQVLEFANQMEFVTTDGYCSYCCILRTGWYSRLLIDANFFHRAKYREYEITLKLSKRRKRPHSVRHLDSRTVMAKIEQGFFRSLCFSLKKMFDSGNKFKEVEMFHIENENEINENEDGLTFAGGNDQDSSEEEDDNDVDAVEAQQRQRHKDDNEYLGEDEEAIELNLFTSGENCLFDSTGNEGESVVQQNNSSEEIRPGKDDDDDQHLPLDQYRVKMVVEQDSLITDYRYDSKRNHWCKATVKVPFKYGAIDMRYLVEEECSKFVVQSVRDIKRCMLTEQNGELFLITEGINLKVLDDDEVFIGFFKPVFTERPDIFNVDRIYCNNIHTMASMYGIEAAAQSIIRETKNVFASYGIEVDHRHLSLLSDYMTHTGKYYSFSRNYMNSSTSPFQKMSFETTVNYMKEALTRRTLDTMQTPSANLVVGRLPRFGTGFFDVLAPLPNRNVEAEAEHSHAICEVFIYNELTRCAEERFLLLYHNLHFPKEPNVLSIPFSETQFFFFCIFLVSVMDHRVFSQVEY</sequence>
<keyword evidence="8" id="KW-0460">Magnesium</keyword>
<evidence type="ECO:0000256" key="1">
    <source>
        <dbReference type="ARBA" id="ARBA00004123"/>
    </source>
</evidence>
<dbReference type="InterPro" id="IPR000722">
    <property type="entry name" value="RNA_pol_asu"/>
</dbReference>
<dbReference type="Gene3D" id="1.10.132.30">
    <property type="match status" value="1"/>
</dbReference>
<dbReference type="GO" id="GO:0046872">
    <property type="term" value="F:metal ion binding"/>
    <property type="evidence" value="ECO:0007669"/>
    <property type="project" value="UniProtKB-KW"/>
</dbReference>
<dbReference type="InterPro" id="IPR007081">
    <property type="entry name" value="RNA_pol_Rpb1_5"/>
</dbReference>
<dbReference type="InterPro" id="IPR015699">
    <property type="entry name" value="DNA-dir_RNA_pol1_lsu_N"/>
</dbReference>
<dbReference type="EC" id="2.7.7.6" evidence="11"/>
<comment type="function">
    <text evidence="11">DNA-dependent RNA polymerase catalyzes the transcription of DNA into RNA using the four ribonucleoside triphosphates as substrates.</text>
</comment>
<evidence type="ECO:0000256" key="4">
    <source>
        <dbReference type="ARBA" id="ARBA00022679"/>
    </source>
</evidence>
<feature type="compositionally biased region" description="Polar residues" evidence="12">
    <location>
        <begin position="1466"/>
        <end position="1480"/>
    </location>
</feature>